<proteinExistence type="predicted"/>
<protein>
    <submittedName>
        <fullName evidence="1">Cytochrome P460 family protein</fullName>
    </submittedName>
</protein>
<accession>A0ABZ2LXS3</accession>
<dbReference type="RefSeq" id="WP_394823547.1">
    <property type="nucleotide sequence ID" value="NZ_CP089984.1"/>
</dbReference>
<keyword evidence="2" id="KW-1185">Reference proteome</keyword>
<reference evidence="1 2" key="1">
    <citation type="submission" date="2021-12" db="EMBL/GenBank/DDBJ databases">
        <title>Discovery of the Pendulisporaceae a myxobacterial family with distinct sporulation behavior and unique specialized metabolism.</title>
        <authorList>
            <person name="Garcia R."/>
            <person name="Popoff A."/>
            <person name="Bader C.D."/>
            <person name="Loehr J."/>
            <person name="Walesch S."/>
            <person name="Walt C."/>
            <person name="Boldt J."/>
            <person name="Bunk B."/>
            <person name="Haeckl F.J.F.P.J."/>
            <person name="Gunesch A.P."/>
            <person name="Birkelbach J."/>
            <person name="Nuebel U."/>
            <person name="Pietschmann T."/>
            <person name="Bach T."/>
            <person name="Mueller R."/>
        </authorList>
    </citation>
    <scope>NUCLEOTIDE SEQUENCE [LARGE SCALE GENOMIC DNA]</scope>
    <source>
        <strain evidence="1 2">MSr11954</strain>
    </source>
</reference>
<dbReference type="InterPro" id="IPR038142">
    <property type="entry name" value="Cytochrome_P460_sp"/>
</dbReference>
<gene>
    <name evidence="1" type="ORF">LZC94_39645</name>
</gene>
<dbReference type="Gene3D" id="3.50.70.20">
    <property type="entry name" value="Cytochrome P460"/>
    <property type="match status" value="1"/>
</dbReference>
<evidence type="ECO:0000313" key="1">
    <source>
        <dbReference type="EMBL" id="WXB13931.1"/>
    </source>
</evidence>
<dbReference type="EMBL" id="CP089984">
    <property type="protein sequence ID" value="WXB13931.1"/>
    <property type="molecule type" value="Genomic_DNA"/>
</dbReference>
<sequence>MRVIVHFMVLAAAALGVACSDDDKGSPFSSQGTAQRPATGGSSVDTWLQSGAYKSWHCERAVHEARAPSPHGYNRICSNDAISANATGTADWPEGAAAVKELYDSATSTTPSGYAVYLKTNADGAGGANWYWYERLPGGRIAADGLGSSGSAKDVCVGCHVAAGADAAHTPSPGGRDQVYTPVP</sequence>
<dbReference type="PROSITE" id="PS51257">
    <property type="entry name" value="PROKAR_LIPOPROTEIN"/>
    <property type="match status" value="1"/>
</dbReference>
<dbReference type="Proteomes" id="UP001370348">
    <property type="component" value="Chromosome"/>
</dbReference>
<evidence type="ECO:0000313" key="2">
    <source>
        <dbReference type="Proteomes" id="UP001370348"/>
    </source>
</evidence>
<name>A0ABZ2LXS3_9BACT</name>
<organism evidence="1 2">
    <name type="scientific">Pendulispora albinea</name>
    <dbReference type="NCBI Taxonomy" id="2741071"/>
    <lineage>
        <taxon>Bacteria</taxon>
        <taxon>Pseudomonadati</taxon>
        <taxon>Myxococcota</taxon>
        <taxon>Myxococcia</taxon>
        <taxon>Myxococcales</taxon>
        <taxon>Sorangiineae</taxon>
        <taxon>Pendulisporaceae</taxon>
        <taxon>Pendulispora</taxon>
    </lineage>
</organism>